<accession>A0A840GB86</accession>
<evidence type="ECO:0000313" key="2">
    <source>
        <dbReference type="Proteomes" id="UP000587070"/>
    </source>
</evidence>
<name>A0A840GB86_RHOTE</name>
<keyword evidence="1" id="KW-0418">Kinase</keyword>
<evidence type="ECO:0000313" key="1">
    <source>
        <dbReference type="EMBL" id="MBB4249106.1"/>
    </source>
</evidence>
<protein>
    <submittedName>
        <fullName evidence="1">Putative kinase</fullName>
    </submittedName>
</protein>
<organism evidence="1 2">
    <name type="scientific">Rhodocyclus tenuis</name>
    <name type="common">Rhodospirillum tenue</name>
    <dbReference type="NCBI Taxonomy" id="1066"/>
    <lineage>
        <taxon>Bacteria</taxon>
        <taxon>Pseudomonadati</taxon>
        <taxon>Pseudomonadota</taxon>
        <taxon>Betaproteobacteria</taxon>
        <taxon>Rhodocyclales</taxon>
        <taxon>Rhodocyclaceae</taxon>
        <taxon>Rhodocyclus</taxon>
    </lineage>
</organism>
<proteinExistence type="predicted"/>
<keyword evidence="1" id="KW-0808">Transferase</keyword>
<dbReference type="PANTHER" id="PTHR12083">
    <property type="entry name" value="BIFUNCTIONAL POLYNUCLEOTIDE PHOSPHATASE/KINASE"/>
    <property type="match status" value="1"/>
</dbReference>
<dbReference type="PANTHER" id="PTHR12083:SF9">
    <property type="entry name" value="BIFUNCTIONAL POLYNUCLEOTIDE PHOSPHATASE_KINASE"/>
    <property type="match status" value="1"/>
</dbReference>
<dbReference type="SUPFAM" id="SSF52540">
    <property type="entry name" value="P-loop containing nucleoside triphosphate hydrolases"/>
    <property type="match status" value="1"/>
</dbReference>
<dbReference type="EMBL" id="JACIGE010000018">
    <property type="protein sequence ID" value="MBB4249106.1"/>
    <property type="molecule type" value="Genomic_DNA"/>
</dbReference>
<dbReference type="GO" id="GO:0003690">
    <property type="term" value="F:double-stranded DNA binding"/>
    <property type="evidence" value="ECO:0007669"/>
    <property type="project" value="TreeGrafter"/>
</dbReference>
<dbReference type="GO" id="GO:0006281">
    <property type="term" value="P:DNA repair"/>
    <property type="evidence" value="ECO:0007669"/>
    <property type="project" value="TreeGrafter"/>
</dbReference>
<dbReference type="Gene3D" id="3.40.50.300">
    <property type="entry name" value="P-loop containing nucleotide triphosphate hydrolases"/>
    <property type="match status" value="1"/>
</dbReference>
<comment type="caution">
    <text evidence="1">The sequence shown here is derived from an EMBL/GenBank/DDBJ whole genome shotgun (WGS) entry which is preliminary data.</text>
</comment>
<dbReference type="AlphaFoldDB" id="A0A840GB86"/>
<dbReference type="OrthoDB" id="8564590at2"/>
<dbReference type="InterPro" id="IPR027417">
    <property type="entry name" value="P-loop_NTPase"/>
</dbReference>
<dbReference type="Pfam" id="PF13671">
    <property type="entry name" value="AAA_33"/>
    <property type="match status" value="1"/>
</dbReference>
<reference evidence="1 2" key="1">
    <citation type="submission" date="2020-08" db="EMBL/GenBank/DDBJ databases">
        <title>Genome sequencing of Purple Non-Sulfur Bacteria from various extreme environments.</title>
        <authorList>
            <person name="Mayer M."/>
        </authorList>
    </citation>
    <scope>NUCLEOTIDE SEQUENCE [LARGE SCALE GENOMIC DNA]</scope>
    <source>
        <strain evidence="1 2">2761</strain>
    </source>
</reference>
<dbReference type="Proteomes" id="UP000587070">
    <property type="component" value="Unassembled WGS sequence"/>
</dbReference>
<gene>
    <name evidence="1" type="ORF">GGD90_003510</name>
</gene>
<dbReference type="RefSeq" id="WP_153118015.1">
    <property type="nucleotide sequence ID" value="NZ_JACIGE010000018.1"/>
</dbReference>
<dbReference type="GO" id="GO:0046404">
    <property type="term" value="F:ATP-dependent polydeoxyribonucleotide 5'-hydroxyl-kinase activity"/>
    <property type="evidence" value="ECO:0007669"/>
    <property type="project" value="TreeGrafter"/>
</dbReference>
<sequence>MSSVLETEQQRPSRPEAVILCGVQGAGKRSFCREYYWDSHIRINYDMLRTRHREGLLLSACLDARQALVVDATNPTAADRARYIEPCRRAGFRVVGVEFRIDTELARLRNAARSGRARVPDKAIFATAGKLEPLAFSEGFDEIWWVLSGVDGFRVFAARPHSGEPQTGPEMGEACAGVTPRVSRRAGKLSGSAERQ</sequence>
<keyword evidence="2" id="KW-1185">Reference proteome</keyword>
<dbReference type="GO" id="GO:0046403">
    <property type="term" value="F:polynucleotide 3'-phosphatase activity"/>
    <property type="evidence" value="ECO:0007669"/>
    <property type="project" value="TreeGrafter"/>
</dbReference>